<dbReference type="InterPro" id="IPR000843">
    <property type="entry name" value="HTH_LacI"/>
</dbReference>
<dbReference type="InterPro" id="IPR046335">
    <property type="entry name" value="LacI/GalR-like_sensor"/>
</dbReference>
<dbReference type="Gene3D" id="1.10.260.40">
    <property type="entry name" value="lambda repressor-like DNA-binding domains"/>
    <property type="match status" value="1"/>
</dbReference>
<proteinExistence type="predicted"/>
<dbReference type="PROSITE" id="PS50932">
    <property type="entry name" value="HTH_LACI_2"/>
    <property type="match status" value="1"/>
</dbReference>
<dbReference type="CDD" id="cd01392">
    <property type="entry name" value="HTH_LacI"/>
    <property type="match status" value="1"/>
</dbReference>
<dbReference type="SUPFAM" id="SSF53822">
    <property type="entry name" value="Periplasmic binding protein-like I"/>
    <property type="match status" value="1"/>
</dbReference>
<dbReference type="Pfam" id="PF00356">
    <property type="entry name" value="LacI"/>
    <property type="match status" value="1"/>
</dbReference>
<dbReference type="SMART" id="SM00354">
    <property type="entry name" value="HTH_LACI"/>
    <property type="match status" value="1"/>
</dbReference>
<protein>
    <submittedName>
        <fullName evidence="6">Transcriptional regulator, LacI family</fullName>
    </submittedName>
</protein>
<keyword evidence="7" id="KW-1185">Reference proteome</keyword>
<evidence type="ECO:0000313" key="6">
    <source>
        <dbReference type="EMBL" id="SMP05874.1"/>
    </source>
</evidence>
<dbReference type="SUPFAM" id="SSF47413">
    <property type="entry name" value="lambda repressor-like DNA-binding domains"/>
    <property type="match status" value="1"/>
</dbReference>
<evidence type="ECO:0000256" key="3">
    <source>
        <dbReference type="ARBA" id="ARBA00023125"/>
    </source>
</evidence>
<evidence type="ECO:0000256" key="1">
    <source>
        <dbReference type="ARBA" id="ARBA00022491"/>
    </source>
</evidence>
<dbReference type="PANTHER" id="PTHR30146:SF95">
    <property type="entry name" value="RIBOSE OPERON REPRESSOR"/>
    <property type="match status" value="1"/>
</dbReference>
<accession>A0ABY1NC93</accession>
<gene>
    <name evidence="6" type="ORF">SAMN06265374_0748</name>
</gene>
<evidence type="ECO:0000256" key="2">
    <source>
        <dbReference type="ARBA" id="ARBA00023015"/>
    </source>
</evidence>
<evidence type="ECO:0000313" key="7">
    <source>
        <dbReference type="Proteomes" id="UP001157914"/>
    </source>
</evidence>
<dbReference type="Proteomes" id="UP001157914">
    <property type="component" value="Unassembled WGS sequence"/>
</dbReference>
<evidence type="ECO:0000256" key="4">
    <source>
        <dbReference type="ARBA" id="ARBA00023163"/>
    </source>
</evidence>
<keyword evidence="2" id="KW-0805">Transcription regulation</keyword>
<reference evidence="6 7" key="1">
    <citation type="submission" date="2017-05" db="EMBL/GenBank/DDBJ databases">
        <authorList>
            <person name="Varghese N."/>
            <person name="Submissions S."/>
        </authorList>
    </citation>
    <scope>NUCLEOTIDE SEQUENCE [LARGE SCALE GENOMIC DNA]</scope>
    <source>
        <strain evidence="6 7">DSM 15949</strain>
    </source>
</reference>
<keyword evidence="3" id="KW-0238">DNA-binding</keyword>
<dbReference type="EMBL" id="FXTT01000001">
    <property type="protein sequence ID" value="SMP05874.1"/>
    <property type="molecule type" value="Genomic_DNA"/>
</dbReference>
<dbReference type="InterPro" id="IPR028082">
    <property type="entry name" value="Peripla_BP_I"/>
</dbReference>
<dbReference type="InterPro" id="IPR010982">
    <property type="entry name" value="Lambda_DNA-bd_dom_sf"/>
</dbReference>
<dbReference type="Pfam" id="PF13377">
    <property type="entry name" value="Peripla_BP_3"/>
    <property type="match status" value="1"/>
</dbReference>
<keyword evidence="4" id="KW-0804">Transcription</keyword>
<organism evidence="6 7">
    <name type="scientific">Roseibium denhamense</name>
    <dbReference type="NCBI Taxonomy" id="76305"/>
    <lineage>
        <taxon>Bacteria</taxon>
        <taxon>Pseudomonadati</taxon>
        <taxon>Pseudomonadota</taxon>
        <taxon>Alphaproteobacteria</taxon>
        <taxon>Hyphomicrobiales</taxon>
        <taxon>Stappiaceae</taxon>
        <taxon>Roseibium</taxon>
    </lineage>
</organism>
<sequence length="391" mass="43391">MVKERLFVLSHKQETMNQRYLQPVAKMKMEIHTARNSQLGYEPHWAFGMMRSMTVTLKEVAELAGVSRSAVSRTFTDGASVSEKTRRKVEKAAVKLGYTPNFLARGLTTRRTKLVGLVSNNFHNPIFLEVFDQFTRKLQSVGLRPLLVNLSDETDPEASVRMLRQYSVDGVVVASSTLPPGFSKAFKDAGVPVVNSFGRYSSAPEFHVVGIDNVECGRMAAKALMSRGHTRVAFLGGPETATSTQDRFKGFQEELSHHRGIDMTYTYAKAYSFEAGREEMKRLLAEAPPAEAYFCGDDVLSIGVLSAIKDAGLSVPDDIGIIGLNDMEMAGWQTINLTTIRQPVQQIINSSVELIVSMLEDPSRYPEARLFPCQVIERGTLRPVRSETSGR</sequence>
<comment type="caution">
    <text evidence="6">The sequence shown here is derived from an EMBL/GenBank/DDBJ whole genome shotgun (WGS) entry which is preliminary data.</text>
</comment>
<dbReference type="CDD" id="cd06278">
    <property type="entry name" value="PBP1_LacI-like"/>
    <property type="match status" value="1"/>
</dbReference>
<name>A0ABY1NC93_9HYPH</name>
<evidence type="ECO:0000259" key="5">
    <source>
        <dbReference type="PROSITE" id="PS50932"/>
    </source>
</evidence>
<feature type="domain" description="HTH lacI-type" evidence="5">
    <location>
        <begin position="55"/>
        <end position="109"/>
    </location>
</feature>
<dbReference type="PANTHER" id="PTHR30146">
    <property type="entry name" value="LACI-RELATED TRANSCRIPTIONAL REPRESSOR"/>
    <property type="match status" value="1"/>
</dbReference>
<keyword evidence="1" id="KW-0678">Repressor</keyword>
<dbReference type="Gene3D" id="3.40.50.2300">
    <property type="match status" value="2"/>
</dbReference>